<evidence type="ECO:0000256" key="5">
    <source>
        <dbReference type="ARBA" id="ARBA00023004"/>
    </source>
</evidence>
<dbReference type="EMBL" id="WVTA01000009">
    <property type="protein sequence ID" value="KAK3207495.1"/>
    <property type="molecule type" value="Genomic_DNA"/>
</dbReference>
<dbReference type="InterPro" id="IPR001128">
    <property type="entry name" value="Cyt_P450"/>
</dbReference>
<keyword evidence="4 6" id="KW-0560">Oxidoreductase</keyword>
<reference evidence="7 8" key="1">
    <citation type="submission" date="2021-02" db="EMBL/GenBank/DDBJ databases">
        <title>Genome assembly of Pseudopithomyces chartarum.</title>
        <authorList>
            <person name="Jauregui R."/>
            <person name="Singh J."/>
            <person name="Voisey C."/>
        </authorList>
    </citation>
    <scope>NUCLEOTIDE SEQUENCE [LARGE SCALE GENOMIC DNA]</scope>
    <source>
        <strain evidence="7 8">AGR01</strain>
    </source>
</reference>
<evidence type="ECO:0000313" key="8">
    <source>
        <dbReference type="Proteomes" id="UP001280581"/>
    </source>
</evidence>
<accession>A0AAN6LYA5</accession>
<dbReference type="AlphaFoldDB" id="A0AAN6LYA5"/>
<keyword evidence="6" id="KW-0349">Heme</keyword>
<dbReference type="PANTHER" id="PTHR46206">
    <property type="entry name" value="CYTOCHROME P450"/>
    <property type="match status" value="1"/>
</dbReference>
<keyword evidence="6" id="KW-0503">Monooxygenase</keyword>
<evidence type="ECO:0000256" key="2">
    <source>
        <dbReference type="ARBA" id="ARBA00010617"/>
    </source>
</evidence>
<dbReference type="SUPFAM" id="SSF48264">
    <property type="entry name" value="Cytochrome P450"/>
    <property type="match status" value="1"/>
</dbReference>
<evidence type="ECO:0000256" key="4">
    <source>
        <dbReference type="ARBA" id="ARBA00023002"/>
    </source>
</evidence>
<protein>
    <recommendedName>
        <fullName evidence="9">Cytochrome P450</fullName>
    </recommendedName>
</protein>
<evidence type="ECO:0000313" key="7">
    <source>
        <dbReference type="EMBL" id="KAK3207495.1"/>
    </source>
</evidence>
<dbReference type="GO" id="GO:0005506">
    <property type="term" value="F:iron ion binding"/>
    <property type="evidence" value="ECO:0007669"/>
    <property type="project" value="InterPro"/>
</dbReference>
<evidence type="ECO:0000256" key="3">
    <source>
        <dbReference type="ARBA" id="ARBA00022723"/>
    </source>
</evidence>
<dbReference type="Pfam" id="PF00067">
    <property type="entry name" value="p450"/>
    <property type="match status" value="1"/>
</dbReference>
<evidence type="ECO:0000256" key="1">
    <source>
        <dbReference type="ARBA" id="ARBA00001971"/>
    </source>
</evidence>
<name>A0AAN6LYA5_9PLEO</name>
<dbReference type="GO" id="GO:0020037">
    <property type="term" value="F:heme binding"/>
    <property type="evidence" value="ECO:0007669"/>
    <property type="project" value="InterPro"/>
</dbReference>
<dbReference type="InterPro" id="IPR036396">
    <property type="entry name" value="Cyt_P450_sf"/>
</dbReference>
<sequence length="120" mass="13659">MNPEVYPNPEIFDGWRHEKMLQAVEKDPSAAGRTKWASANLENMAFGYGRHACPGRFFADYEIKLIIAHLLSAYDFEYVKEQKQRPANLNAETQMIPNHQTKIRMPLVEAGEAGPTPARQ</sequence>
<dbReference type="InterPro" id="IPR017972">
    <property type="entry name" value="Cyt_P450_CS"/>
</dbReference>
<dbReference type="Proteomes" id="UP001280581">
    <property type="component" value="Unassembled WGS sequence"/>
</dbReference>
<gene>
    <name evidence="7" type="ORF">GRF29_103g1175492</name>
</gene>
<evidence type="ECO:0008006" key="9">
    <source>
        <dbReference type="Google" id="ProtNLM"/>
    </source>
</evidence>
<keyword evidence="5 6" id="KW-0408">Iron</keyword>
<dbReference type="PROSITE" id="PS00086">
    <property type="entry name" value="CYTOCHROME_P450"/>
    <property type="match status" value="1"/>
</dbReference>
<keyword evidence="8" id="KW-1185">Reference proteome</keyword>
<evidence type="ECO:0000256" key="6">
    <source>
        <dbReference type="RuleBase" id="RU000461"/>
    </source>
</evidence>
<comment type="caution">
    <text evidence="7">The sequence shown here is derived from an EMBL/GenBank/DDBJ whole genome shotgun (WGS) entry which is preliminary data.</text>
</comment>
<comment type="similarity">
    <text evidence="2 6">Belongs to the cytochrome P450 family.</text>
</comment>
<dbReference type="GO" id="GO:0016705">
    <property type="term" value="F:oxidoreductase activity, acting on paired donors, with incorporation or reduction of molecular oxygen"/>
    <property type="evidence" value="ECO:0007669"/>
    <property type="project" value="InterPro"/>
</dbReference>
<dbReference type="Gene3D" id="1.10.630.10">
    <property type="entry name" value="Cytochrome P450"/>
    <property type="match status" value="1"/>
</dbReference>
<organism evidence="7 8">
    <name type="scientific">Pseudopithomyces chartarum</name>
    <dbReference type="NCBI Taxonomy" id="1892770"/>
    <lineage>
        <taxon>Eukaryota</taxon>
        <taxon>Fungi</taxon>
        <taxon>Dikarya</taxon>
        <taxon>Ascomycota</taxon>
        <taxon>Pezizomycotina</taxon>
        <taxon>Dothideomycetes</taxon>
        <taxon>Pleosporomycetidae</taxon>
        <taxon>Pleosporales</taxon>
        <taxon>Massarineae</taxon>
        <taxon>Didymosphaeriaceae</taxon>
        <taxon>Pseudopithomyces</taxon>
    </lineage>
</organism>
<comment type="cofactor">
    <cofactor evidence="1">
        <name>heme</name>
        <dbReference type="ChEBI" id="CHEBI:30413"/>
    </cofactor>
</comment>
<dbReference type="GO" id="GO:0004497">
    <property type="term" value="F:monooxygenase activity"/>
    <property type="evidence" value="ECO:0007669"/>
    <property type="project" value="UniProtKB-KW"/>
</dbReference>
<keyword evidence="3 6" id="KW-0479">Metal-binding</keyword>
<proteinExistence type="inferred from homology"/>